<dbReference type="SMART" id="SM00345">
    <property type="entry name" value="HTH_GNTR"/>
    <property type="match status" value="1"/>
</dbReference>
<dbReference type="GO" id="GO:0003700">
    <property type="term" value="F:DNA-binding transcription factor activity"/>
    <property type="evidence" value="ECO:0007669"/>
    <property type="project" value="InterPro"/>
</dbReference>
<keyword evidence="1" id="KW-0805">Transcription regulation</keyword>
<dbReference type="Gene3D" id="3.40.1410.10">
    <property type="entry name" value="Chorismate lyase-like"/>
    <property type="match status" value="1"/>
</dbReference>
<keyword evidence="6" id="KW-1185">Reference proteome</keyword>
<dbReference type="InterPro" id="IPR050679">
    <property type="entry name" value="Bact_HTH_transcr_reg"/>
</dbReference>
<keyword evidence="3" id="KW-0804">Transcription</keyword>
<dbReference type="InterPro" id="IPR036388">
    <property type="entry name" value="WH-like_DNA-bd_sf"/>
</dbReference>
<gene>
    <name evidence="5" type="ORF">CEY11_13075</name>
</gene>
<dbReference type="AlphaFoldDB" id="A0A225MCT8"/>
<dbReference type="InterPro" id="IPR000524">
    <property type="entry name" value="Tscrpt_reg_HTH_GntR"/>
</dbReference>
<dbReference type="CDD" id="cd07377">
    <property type="entry name" value="WHTH_GntR"/>
    <property type="match status" value="1"/>
</dbReference>
<organism evidence="5 6">
    <name type="scientific">Candidimonas nitroreducens</name>
    <dbReference type="NCBI Taxonomy" id="683354"/>
    <lineage>
        <taxon>Bacteria</taxon>
        <taxon>Pseudomonadati</taxon>
        <taxon>Pseudomonadota</taxon>
        <taxon>Betaproteobacteria</taxon>
        <taxon>Burkholderiales</taxon>
        <taxon>Alcaligenaceae</taxon>
        <taxon>Candidimonas</taxon>
    </lineage>
</organism>
<reference evidence="6" key="1">
    <citation type="submission" date="2017-06" db="EMBL/GenBank/DDBJ databases">
        <title>Herbaspirillum phytohormonus sp. nov., isolated from the root nodule of Robinia pseudoacacia in lead-zinc mine.</title>
        <authorList>
            <person name="Fan M."/>
            <person name="Lin Y."/>
        </authorList>
    </citation>
    <scope>NUCLEOTIDE SEQUENCE [LARGE SCALE GENOMIC DNA]</scope>
    <source>
        <strain evidence="6">SC-089</strain>
    </source>
</reference>
<dbReference type="SUPFAM" id="SSF64288">
    <property type="entry name" value="Chorismate lyase-like"/>
    <property type="match status" value="1"/>
</dbReference>
<comment type="caution">
    <text evidence="5">The sequence shown here is derived from an EMBL/GenBank/DDBJ whole genome shotgun (WGS) entry which is preliminary data.</text>
</comment>
<name>A0A225MCT8_9BURK</name>
<dbReference type="SUPFAM" id="SSF46785">
    <property type="entry name" value="Winged helix' DNA-binding domain"/>
    <property type="match status" value="1"/>
</dbReference>
<dbReference type="InterPro" id="IPR036390">
    <property type="entry name" value="WH_DNA-bd_sf"/>
</dbReference>
<dbReference type="PANTHER" id="PTHR44846">
    <property type="entry name" value="MANNOSYL-D-GLYCERATE TRANSPORT/METABOLISM SYSTEM REPRESSOR MNGR-RELATED"/>
    <property type="match status" value="1"/>
</dbReference>
<evidence type="ECO:0000256" key="3">
    <source>
        <dbReference type="ARBA" id="ARBA00023163"/>
    </source>
</evidence>
<keyword evidence="2" id="KW-0238">DNA-binding</keyword>
<dbReference type="GO" id="GO:0045892">
    <property type="term" value="P:negative regulation of DNA-templated transcription"/>
    <property type="evidence" value="ECO:0007669"/>
    <property type="project" value="TreeGrafter"/>
</dbReference>
<dbReference type="PROSITE" id="PS50949">
    <property type="entry name" value="HTH_GNTR"/>
    <property type="match status" value="1"/>
</dbReference>
<evidence type="ECO:0000313" key="5">
    <source>
        <dbReference type="EMBL" id="OWT59115.1"/>
    </source>
</evidence>
<feature type="domain" description="HTH gntR-type" evidence="4">
    <location>
        <begin position="26"/>
        <end position="94"/>
    </location>
</feature>
<accession>A0A225MCT8</accession>
<evidence type="ECO:0000313" key="6">
    <source>
        <dbReference type="Proteomes" id="UP000214603"/>
    </source>
</evidence>
<dbReference type="PANTHER" id="PTHR44846:SF1">
    <property type="entry name" value="MANNOSYL-D-GLYCERATE TRANSPORT_METABOLISM SYSTEM REPRESSOR MNGR-RELATED"/>
    <property type="match status" value="1"/>
</dbReference>
<dbReference type="SMART" id="SM00866">
    <property type="entry name" value="UTRA"/>
    <property type="match status" value="1"/>
</dbReference>
<dbReference type="Proteomes" id="UP000214603">
    <property type="component" value="Unassembled WGS sequence"/>
</dbReference>
<proteinExistence type="predicted"/>
<dbReference type="GO" id="GO:0003677">
    <property type="term" value="F:DNA binding"/>
    <property type="evidence" value="ECO:0007669"/>
    <property type="project" value="UniProtKB-KW"/>
</dbReference>
<evidence type="ECO:0000256" key="1">
    <source>
        <dbReference type="ARBA" id="ARBA00023015"/>
    </source>
</evidence>
<dbReference type="InterPro" id="IPR011663">
    <property type="entry name" value="UTRA"/>
</dbReference>
<dbReference type="InterPro" id="IPR028978">
    <property type="entry name" value="Chorismate_lyase_/UTRA_dom_sf"/>
</dbReference>
<dbReference type="EMBL" id="NJIH01000007">
    <property type="protein sequence ID" value="OWT59115.1"/>
    <property type="molecule type" value="Genomic_DNA"/>
</dbReference>
<sequence>MNSFLLFSPAPVVPLMTQQRLSRQKAPRHTDIHHTLTCELAAGLFPVGGRFPSEGELQQRFGVGRHTVREALKRLADQGYIDRRTKSGTIVLATQASERYVQSIGTIENLLNFGVDTELRLRSFGFIRLRDPDLCKLLELPTDERWLRVSGIRVQREIAAPLCYSEYYLPPAFAIDRDVLKHLEGPIFAAVLKQYSLQLDHVDQEIGAIALTTAAGALLHAPAGSPGLTQVRRYFESSGSLIQTALNLYPAGRYYIRSRIERWD</sequence>
<dbReference type="Gene3D" id="1.10.10.10">
    <property type="entry name" value="Winged helix-like DNA-binding domain superfamily/Winged helix DNA-binding domain"/>
    <property type="match status" value="1"/>
</dbReference>
<protein>
    <recommendedName>
        <fullName evidence="4">HTH gntR-type domain-containing protein</fullName>
    </recommendedName>
</protein>
<dbReference type="Pfam" id="PF00392">
    <property type="entry name" value="GntR"/>
    <property type="match status" value="1"/>
</dbReference>
<evidence type="ECO:0000256" key="2">
    <source>
        <dbReference type="ARBA" id="ARBA00023125"/>
    </source>
</evidence>
<dbReference type="PRINTS" id="PR00035">
    <property type="entry name" value="HTHGNTR"/>
</dbReference>
<dbReference type="Pfam" id="PF07702">
    <property type="entry name" value="UTRA"/>
    <property type="match status" value="1"/>
</dbReference>
<evidence type="ECO:0000259" key="4">
    <source>
        <dbReference type="PROSITE" id="PS50949"/>
    </source>
</evidence>